<evidence type="ECO:0000256" key="8">
    <source>
        <dbReference type="RuleBase" id="RU003679"/>
    </source>
</evidence>
<evidence type="ECO:0000313" key="12">
    <source>
        <dbReference type="EMBL" id="SPT53574.1"/>
    </source>
</evidence>
<evidence type="ECO:0000256" key="5">
    <source>
        <dbReference type="ARBA" id="ARBA00022801"/>
    </source>
</evidence>
<keyword evidence="7 12" id="KW-0326">Glycosidase</keyword>
<evidence type="ECO:0000259" key="11">
    <source>
        <dbReference type="SMART" id="SM01029"/>
    </source>
</evidence>
<dbReference type="InterPro" id="IPR008979">
    <property type="entry name" value="Galactose-bd-like_sf"/>
</dbReference>
<evidence type="ECO:0000256" key="9">
    <source>
        <dbReference type="SAM" id="MobiDB-lite"/>
    </source>
</evidence>
<feature type="compositionally biased region" description="Low complexity" evidence="9">
    <location>
        <begin position="1"/>
        <end position="10"/>
    </location>
</feature>
<name>A0ABY1VNS5_9ACTO</name>
<feature type="domain" description="Beta-galactosidase" evidence="11">
    <location>
        <begin position="737"/>
        <end position="906"/>
    </location>
</feature>
<dbReference type="Gene3D" id="2.60.120.260">
    <property type="entry name" value="Galactose-binding domain-like"/>
    <property type="match status" value="4"/>
</dbReference>
<dbReference type="InterPro" id="IPR031330">
    <property type="entry name" value="Gly_Hdrlase_35_cat"/>
</dbReference>
<evidence type="ECO:0000256" key="7">
    <source>
        <dbReference type="ARBA" id="ARBA00023295"/>
    </source>
</evidence>
<dbReference type="Proteomes" id="UP000250006">
    <property type="component" value="Unassembled WGS sequence"/>
</dbReference>
<evidence type="ECO:0000256" key="3">
    <source>
        <dbReference type="ARBA" id="ARBA00012756"/>
    </source>
</evidence>
<dbReference type="Pfam" id="PF13363">
    <property type="entry name" value="BetaGal_dom3"/>
    <property type="match status" value="1"/>
</dbReference>
<reference evidence="12 13" key="1">
    <citation type="submission" date="2018-06" db="EMBL/GenBank/DDBJ databases">
        <authorList>
            <consortium name="Pathogen Informatics"/>
            <person name="Doyle S."/>
        </authorList>
    </citation>
    <scope>NUCLEOTIDE SEQUENCE [LARGE SCALE GENOMIC DNA]</scope>
    <source>
        <strain evidence="12 13">NCTC11535</strain>
    </source>
</reference>
<feature type="signal peptide" evidence="10">
    <location>
        <begin position="1"/>
        <end position="35"/>
    </location>
</feature>
<evidence type="ECO:0000256" key="1">
    <source>
        <dbReference type="ARBA" id="ARBA00001412"/>
    </source>
</evidence>
<dbReference type="SUPFAM" id="SSF51011">
    <property type="entry name" value="Glycosyl hydrolase domain"/>
    <property type="match status" value="1"/>
</dbReference>
<dbReference type="InterPro" id="IPR037110">
    <property type="entry name" value="Betagal_dom2_sf"/>
</dbReference>
<feature type="compositionally biased region" description="Basic residues" evidence="9">
    <location>
        <begin position="11"/>
        <end position="20"/>
    </location>
</feature>
<proteinExistence type="inferred from homology"/>
<dbReference type="SUPFAM" id="SSF49785">
    <property type="entry name" value="Galactose-binding domain-like"/>
    <property type="match status" value="2"/>
</dbReference>
<dbReference type="InterPro" id="IPR036833">
    <property type="entry name" value="BetaGal_dom3_sf"/>
</dbReference>
<dbReference type="RefSeq" id="WP_126622345.1">
    <property type="nucleotide sequence ID" value="NZ_UAPQ01000007.1"/>
</dbReference>
<dbReference type="SMART" id="SM01029">
    <property type="entry name" value="BetaGal_dom2"/>
    <property type="match status" value="1"/>
</dbReference>
<dbReference type="InterPro" id="IPR018954">
    <property type="entry name" value="Betagal_dom2"/>
</dbReference>
<dbReference type="Gene3D" id="3.20.20.80">
    <property type="entry name" value="Glycosidases"/>
    <property type="match status" value="1"/>
</dbReference>
<evidence type="ECO:0000256" key="6">
    <source>
        <dbReference type="ARBA" id="ARBA00023180"/>
    </source>
</evidence>
<dbReference type="PANTHER" id="PTHR23421">
    <property type="entry name" value="BETA-GALACTOSIDASE RELATED"/>
    <property type="match status" value="1"/>
</dbReference>
<dbReference type="InterPro" id="IPR001944">
    <property type="entry name" value="Glycoside_Hdrlase_35"/>
</dbReference>
<dbReference type="Gene3D" id="2.102.20.10">
    <property type="entry name" value="Beta-galactosidase, domain 2"/>
    <property type="match status" value="1"/>
</dbReference>
<dbReference type="EMBL" id="UAPQ01000007">
    <property type="protein sequence ID" value="SPT53574.1"/>
    <property type="molecule type" value="Genomic_DNA"/>
</dbReference>
<comment type="caution">
    <text evidence="12">The sequence shown here is derived from an EMBL/GenBank/DDBJ whole genome shotgun (WGS) entry which is preliminary data.</text>
</comment>
<feature type="region of interest" description="Disordered" evidence="9">
    <location>
        <begin position="1"/>
        <end position="21"/>
    </location>
</feature>
<evidence type="ECO:0000256" key="2">
    <source>
        <dbReference type="ARBA" id="ARBA00009809"/>
    </source>
</evidence>
<feature type="region of interest" description="Disordered" evidence="9">
    <location>
        <begin position="1329"/>
        <end position="1371"/>
    </location>
</feature>
<accession>A0ABY1VNS5</accession>
<keyword evidence="5 12" id="KW-0378">Hydrolase</keyword>
<evidence type="ECO:0000313" key="13">
    <source>
        <dbReference type="Proteomes" id="UP000250006"/>
    </source>
</evidence>
<protein>
    <recommendedName>
        <fullName evidence="3">beta-galactosidase</fullName>
        <ecNumber evidence="3">3.2.1.23</ecNumber>
    </recommendedName>
</protein>
<evidence type="ECO:0000256" key="4">
    <source>
        <dbReference type="ARBA" id="ARBA00022729"/>
    </source>
</evidence>
<dbReference type="Pfam" id="PF01301">
    <property type="entry name" value="Glyco_hydro_35"/>
    <property type="match status" value="1"/>
</dbReference>
<dbReference type="Gene3D" id="2.60.390.10">
    <property type="entry name" value="Beta-galactosidase, domain 3"/>
    <property type="match status" value="1"/>
</dbReference>
<keyword evidence="6" id="KW-0325">Glycoprotein</keyword>
<dbReference type="InterPro" id="IPR025300">
    <property type="entry name" value="BetaGal_jelly_roll_dom"/>
</dbReference>
<gene>
    <name evidence="12" type="primary">bga</name>
    <name evidence="12" type="ORF">NCTC11535_01243</name>
</gene>
<dbReference type="EC" id="3.2.1.23" evidence="3"/>
<dbReference type="InterPro" id="IPR025972">
    <property type="entry name" value="BetaGal_dom3"/>
</dbReference>
<dbReference type="PRINTS" id="PR00742">
    <property type="entry name" value="GLHYDRLASE35"/>
</dbReference>
<dbReference type="SUPFAM" id="SSF117100">
    <property type="entry name" value="Beta-galactosidase LacA, domain 3"/>
    <property type="match status" value="1"/>
</dbReference>
<dbReference type="InterPro" id="IPR017853">
    <property type="entry name" value="GH"/>
</dbReference>
<feature type="chain" id="PRO_5046564031" description="beta-galactosidase" evidence="10">
    <location>
        <begin position="36"/>
        <end position="1491"/>
    </location>
</feature>
<comment type="similarity">
    <text evidence="2 8">Belongs to the glycosyl hydrolase 35 family.</text>
</comment>
<keyword evidence="13" id="KW-1185">Reference proteome</keyword>
<feature type="compositionally biased region" description="Low complexity" evidence="9">
    <location>
        <begin position="1345"/>
        <end position="1365"/>
    </location>
</feature>
<dbReference type="Pfam" id="PF10435">
    <property type="entry name" value="BetaGal_dom2"/>
    <property type="match status" value="1"/>
</dbReference>
<dbReference type="SUPFAM" id="SSF51445">
    <property type="entry name" value="(Trans)glycosidases"/>
    <property type="match status" value="1"/>
</dbReference>
<organism evidence="12 13">
    <name type="scientific">Actinomyces bovis</name>
    <dbReference type="NCBI Taxonomy" id="1658"/>
    <lineage>
        <taxon>Bacteria</taxon>
        <taxon>Bacillati</taxon>
        <taxon>Actinomycetota</taxon>
        <taxon>Actinomycetes</taxon>
        <taxon>Actinomycetales</taxon>
        <taxon>Actinomycetaceae</taxon>
        <taxon>Actinomyces</taxon>
    </lineage>
</organism>
<keyword evidence="4 10" id="KW-0732">Signal</keyword>
<dbReference type="Pfam" id="PF13364">
    <property type="entry name" value="BetaGal_ABD2"/>
    <property type="match status" value="2"/>
</dbReference>
<dbReference type="GO" id="GO:0004565">
    <property type="term" value="F:beta-galactosidase activity"/>
    <property type="evidence" value="ECO:0007669"/>
    <property type="project" value="UniProtKB-EC"/>
</dbReference>
<comment type="catalytic activity">
    <reaction evidence="1">
        <text>Hydrolysis of terminal non-reducing beta-D-galactose residues in beta-D-galactosides.</text>
        <dbReference type="EC" id="3.2.1.23"/>
    </reaction>
</comment>
<evidence type="ECO:0000256" key="10">
    <source>
        <dbReference type="SAM" id="SignalP"/>
    </source>
</evidence>
<sequence>MPSPNPTASSRSRRRRKPRRSAGITLALTSALALTGTGFPAASAVAASDATAHPGLAAVNRYTPANITFPGNDGKSHTVTYDKNSFMIDGQRLSIWSGEIHYWRLPDVNGWRDIFQKMRANGYNAVSLYMFWGLHQAEENGDFDFSPGTIKDLDLLLTLAEEEGLYVIARPGPYVNAEISMGGLPAYMSNYGGGLRSNDAKALAASKSWLTAANQIISKHQITNGGGSVLVYQVENELVEGNNPDYEFLTELTKHVKSTGITVPLFHNDWNLSGRLRDTSRTGLDFYAYDAYPVGFNCSAGRNQIGDSEDAFHGFSPNSPNFITESQGGAFTPWGARYQASDCYKYTDEKFTRQWGVNNIGNGVTAFNFYMGFGGTNWGWTGSPASGFTSYDYGAGITEDRKLTPKASVQKEMGYYQRAVPQVASMDAVAAPRANVSSGSTVKVYQRQATDKTNSATGNGARTIALRLDSSNSETDTSFTIPLNLGKSQAAAETGFSHDDRDAAITYTGTWSQVADGTAAKGTVSRSTTVGDTASFKFNGTGVKLIVATGTDHGAFEVKVDDGDPTTVNTATVDTEQNKPTQHKAFEATGLKAGPHTITVKNLGGAKGNVLDVDAFDVTAPAAAEAVVVNNSDTSKITYAGSWEHASGKNWTAGDINRDESFSKTKGDSYSFTFTGVGFDLVAPYSVNHGSATVTVDGQEVGKTKEEVTGDAAAQKTVFSWRATDTSAPASHTVKVTVDGEPFPGSQDAFVSLDAVRYYPDATALPSDTGTVPAGTIGWSRIPQKADTSLKLHGRDALLLTADTKIAGHELYYTTSQLFAEPIAMDAATVQYLVGADGDAGETVLHYAAEPTVKAPEGVEKTWDAARGELRLNYTHGAQPQDVTITAAGQSPLTLRLINRTTAQTTWVLTAMKDGQATPVAVEGVELARTATFAGTKLELTGSVSQDSSLRVLAPAGTTAASWNGQDLGALSQGAATASLSGPSQVSEQSLSFVKQEDNAYAAVDYDDSAWTTAADTTSKQSQNYPGIIRYSNRDGNQQGPGRAGVVLDSNHYGFHNGSVWYRAHYTASSNDPTLRIKATASKGAPRQGRNPGFAQVWVNGQYAGAVSAEGGWQDIKSPTGSVQAGQPVVVAILVNNLGLSLDWSNGSGGGASQSKENRGLYDADLKAAGPVTWKIMGAPTTSAKDAANPSGTIYNNGGLQGEKAGWYGKTFDDSAWAAATDLHATTPGVTWYRAKVNLDVPAGQDTAFRLNLNSARFKSRADRSQATIFVNGWNTGVYIGDMGPQNSFTVPQGFLNLKGENTIAIAVASKEAGAGPDSVTLSAIHSTTMPEAKTAPEPSPTPTTSPSAEPTTAPTVEPTASPTTQPEPNATMPAYVSKIFADAPESVLKGDWDGDGTQSYAVRVGTRVVFYNENRTDAPVYASISIGRATDKVYVGDWDGDKRDTLALQRGTTVYYQTQLTSTATTKGTVPAGATLKVTKSGGKDVLTPQ</sequence>